<accession>A0A9D2K5Y1</accession>
<dbReference type="AlphaFoldDB" id="A0A9D2K5Y1"/>
<proteinExistence type="predicted"/>
<feature type="domain" description="NADPH-dependent FMN reductase-like" evidence="3">
    <location>
        <begin position="4"/>
        <end position="130"/>
    </location>
</feature>
<dbReference type="SUPFAM" id="SSF52218">
    <property type="entry name" value="Flavoproteins"/>
    <property type="match status" value="1"/>
</dbReference>
<dbReference type="PANTHER" id="PTHR43278">
    <property type="entry name" value="NAD(P)H-DEPENDENT FMN-CONTAINING OXIDOREDUCTASE YWQN-RELATED"/>
    <property type="match status" value="1"/>
</dbReference>
<dbReference type="Proteomes" id="UP000824101">
    <property type="component" value="Unassembled WGS sequence"/>
</dbReference>
<gene>
    <name evidence="4" type="ORF">IAA17_11300</name>
</gene>
<organism evidence="4 5">
    <name type="scientific">Candidatus Lachnoclostridium stercorigallinarum</name>
    <dbReference type="NCBI Taxonomy" id="2838634"/>
    <lineage>
        <taxon>Bacteria</taxon>
        <taxon>Bacillati</taxon>
        <taxon>Bacillota</taxon>
        <taxon>Clostridia</taxon>
        <taxon>Lachnospirales</taxon>
        <taxon>Lachnospiraceae</taxon>
    </lineage>
</organism>
<evidence type="ECO:0000313" key="5">
    <source>
        <dbReference type="Proteomes" id="UP000824101"/>
    </source>
</evidence>
<comment type="caution">
    <text evidence="4">The sequence shown here is derived from an EMBL/GenBank/DDBJ whole genome shotgun (WGS) entry which is preliminary data.</text>
</comment>
<dbReference type="GO" id="GO:0016491">
    <property type="term" value="F:oxidoreductase activity"/>
    <property type="evidence" value="ECO:0007669"/>
    <property type="project" value="InterPro"/>
</dbReference>
<dbReference type="InterPro" id="IPR005025">
    <property type="entry name" value="FMN_Rdtase-like_dom"/>
</dbReference>
<keyword evidence="2" id="KW-0288">FMN</keyword>
<dbReference type="Gene3D" id="3.40.50.360">
    <property type="match status" value="1"/>
</dbReference>
<reference evidence="4" key="2">
    <citation type="submission" date="2021-04" db="EMBL/GenBank/DDBJ databases">
        <authorList>
            <person name="Gilroy R."/>
        </authorList>
    </citation>
    <scope>NUCLEOTIDE SEQUENCE</scope>
    <source>
        <strain evidence="4">ChiBcec1-1093</strain>
    </source>
</reference>
<reference evidence="4" key="1">
    <citation type="journal article" date="2021" name="PeerJ">
        <title>Extensive microbial diversity within the chicken gut microbiome revealed by metagenomics and culture.</title>
        <authorList>
            <person name="Gilroy R."/>
            <person name="Ravi A."/>
            <person name="Getino M."/>
            <person name="Pursley I."/>
            <person name="Horton D.L."/>
            <person name="Alikhan N.F."/>
            <person name="Baker D."/>
            <person name="Gharbi K."/>
            <person name="Hall N."/>
            <person name="Watson M."/>
            <person name="Adriaenssens E.M."/>
            <person name="Foster-Nyarko E."/>
            <person name="Jarju S."/>
            <person name="Secka A."/>
            <person name="Antonio M."/>
            <person name="Oren A."/>
            <person name="Chaudhuri R.R."/>
            <person name="La Ragione R."/>
            <person name="Hildebrand F."/>
            <person name="Pallen M.J."/>
        </authorList>
    </citation>
    <scope>NUCLEOTIDE SEQUENCE</scope>
    <source>
        <strain evidence="4">ChiBcec1-1093</strain>
    </source>
</reference>
<dbReference type="InterPro" id="IPR029039">
    <property type="entry name" value="Flavoprotein-like_sf"/>
</dbReference>
<protein>
    <submittedName>
        <fullName evidence="4">Flavodoxin family protein</fullName>
    </submittedName>
</protein>
<dbReference type="InterPro" id="IPR051796">
    <property type="entry name" value="ISF_SsuE-like"/>
</dbReference>
<dbReference type="PANTHER" id="PTHR43278:SF2">
    <property type="entry name" value="IRON-SULFUR FLAVOPROTEIN"/>
    <property type="match status" value="1"/>
</dbReference>
<evidence type="ECO:0000259" key="3">
    <source>
        <dbReference type="Pfam" id="PF03358"/>
    </source>
</evidence>
<evidence type="ECO:0000256" key="2">
    <source>
        <dbReference type="ARBA" id="ARBA00022643"/>
    </source>
</evidence>
<keyword evidence="1" id="KW-0285">Flavoprotein</keyword>
<name>A0A9D2K5Y1_9FIRM</name>
<evidence type="ECO:0000313" key="4">
    <source>
        <dbReference type="EMBL" id="HIZ80360.1"/>
    </source>
</evidence>
<dbReference type="Pfam" id="PF03358">
    <property type="entry name" value="FMN_red"/>
    <property type="match status" value="1"/>
</dbReference>
<evidence type="ECO:0000256" key="1">
    <source>
        <dbReference type="ARBA" id="ARBA00022630"/>
    </source>
</evidence>
<sequence>MSRNVLILSTSPRRGGSTELLCEALEAGAREAGKQVTMLNVNDWKILPCSGCDACQDNGGSCIQRDDMAMVLNAMDQADAVVFATPVYFCNMSGQMKVLLDRTFPRYRSMGFRKAALIASCACKDKGVFETTVEGFEDYLCCLPDVENAGEILAAGVSCQETAMEAKLDEARRLGWEI</sequence>
<dbReference type="EMBL" id="DXBC01000180">
    <property type="protein sequence ID" value="HIZ80360.1"/>
    <property type="molecule type" value="Genomic_DNA"/>
</dbReference>